<feature type="domain" description="Metallo-beta-lactamase" evidence="2">
    <location>
        <begin position="13"/>
        <end position="249"/>
    </location>
</feature>
<dbReference type="Gene3D" id="3.60.15.10">
    <property type="entry name" value="Ribonuclease Z/Hydroxyacylglutathione hydrolase-like"/>
    <property type="match status" value="1"/>
</dbReference>
<dbReference type="RefSeq" id="WP_074611524.1">
    <property type="nucleotide sequence ID" value="NZ_FNGY01000009.1"/>
</dbReference>
<evidence type="ECO:0000313" key="4">
    <source>
        <dbReference type="EMBL" id="SDN82572.1"/>
    </source>
</evidence>
<dbReference type="OrthoDB" id="9803916at2"/>
<dbReference type="Gene3D" id="3.40.50.10890">
    <property type="match status" value="1"/>
</dbReference>
<dbReference type="PANTHER" id="PTHR11203">
    <property type="entry name" value="CLEAVAGE AND POLYADENYLATION SPECIFICITY FACTOR FAMILY MEMBER"/>
    <property type="match status" value="1"/>
</dbReference>
<dbReference type="PANTHER" id="PTHR11203:SF37">
    <property type="entry name" value="INTEGRATOR COMPLEX SUBUNIT 11"/>
    <property type="match status" value="1"/>
</dbReference>
<dbReference type="EMBL" id="FNGY01000009">
    <property type="protein sequence ID" value="SDN82572.1"/>
    <property type="molecule type" value="Genomic_DNA"/>
</dbReference>
<dbReference type="InterPro" id="IPR001279">
    <property type="entry name" value="Metallo-B-lactamas"/>
</dbReference>
<proteinExistence type="predicted"/>
<organism evidence="4 5">
    <name type="scientific">Pedobacter steynii</name>
    <dbReference type="NCBI Taxonomy" id="430522"/>
    <lineage>
        <taxon>Bacteria</taxon>
        <taxon>Pseudomonadati</taxon>
        <taxon>Bacteroidota</taxon>
        <taxon>Sphingobacteriia</taxon>
        <taxon>Sphingobacteriales</taxon>
        <taxon>Sphingobacteriaceae</taxon>
        <taxon>Pedobacter</taxon>
    </lineage>
</organism>
<feature type="domain" description="Beta-Casp" evidence="3">
    <location>
        <begin position="254"/>
        <end position="379"/>
    </location>
</feature>
<keyword evidence="1" id="KW-0378">Hydrolase</keyword>
<accession>A0A1H0EJP2</accession>
<dbReference type="Pfam" id="PF16661">
    <property type="entry name" value="Lactamase_B_6"/>
    <property type="match status" value="1"/>
</dbReference>
<dbReference type="SMART" id="SM01027">
    <property type="entry name" value="Beta-Casp"/>
    <property type="match status" value="1"/>
</dbReference>
<gene>
    <name evidence="4" type="ORF">SAMN05421820_109306</name>
</gene>
<reference evidence="5" key="1">
    <citation type="submission" date="2016-10" db="EMBL/GenBank/DDBJ databases">
        <authorList>
            <person name="Varghese N."/>
            <person name="Submissions S."/>
        </authorList>
    </citation>
    <scope>NUCLEOTIDE SEQUENCE [LARGE SCALE GENOMIC DNA]</scope>
    <source>
        <strain evidence="5">DSM 19110</strain>
    </source>
</reference>
<dbReference type="Proteomes" id="UP000183200">
    <property type="component" value="Unassembled WGS sequence"/>
</dbReference>
<dbReference type="InterPro" id="IPR011108">
    <property type="entry name" value="RMMBL"/>
</dbReference>
<dbReference type="STRING" id="430522.BFS30_04525"/>
<dbReference type="SMART" id="SM00849">
    <property type="entry name" value="Lactamase_B"/>
    <property type="match status" value="1"/>
</dbReference>
<protein>
    <submittedName>
        <fullName evidence="4">Metallo-beta-lactamase family protein</fullName>
    </submittedName>
</protein>
<dbReference type="SUPFAM" id="SSF56281">
    <property type="entry name" value="Metallo-hydrolase/oxidoreductase"/>
    <property type="match status" value="1"/>
</dbReference>
<dbReference type="GO" id="GO:0016787">
    <property type="term" value="F:hydrolase activity"/>
    <property type="evidence" value="ECO:0007669"/>
    <property type="project" value="UniProtKB-KW"/>
</dbReference>
<evidence type="ECO:0000256" key="1">
    <source>
        <dbReference type="ARBA" id="ARBA00022801"/>
    </source>
</evidence>
<keyword evidence="5" id="KW-1185">Reference proteome</keyword>
<dbReference type="GO" id="GO:0004521">
    <property type="term" value="F:RNA endonuclease activity"/>
    <property type="evidence" value="ECO:0007669"/>
    <property type="project" value="TreeGrafter"/>
</dbReference>
<sequence length="465" mass="51950">MKIAFHGAARAVTGSKHLITLKNNTQILLDCGLFQGMGDLTDDLNESFGFDPSLVSYFVLSHAHIDHCGLLPRLVAEGFKGNIYCTPATMDLARILMMDSAKIQTQDAEYANRKKRQDESPEFPLYTEKDVIQTLSQIKVVNYNEDFQIDANVTLNLTDAGHIVGSAAVHLKISEEGKTTNLTFSGDVGRYGDLLLKSPQSFPQADYVIMESTYGDSLHQDLEPIENTLKEIIHQTCIIKKGKVIIPAFSVGRTQELLYALNAMELKNILPDVQYYVDSPLSLQATEVLRSHPEVYNNGVKEVMKVDKDIFGFKGLKFIESVEESKALNSDPRPCVIISSSGMAEGGRVKHHIRNNISDQKNTILMVGYAEPRSLAGKLLAGQPKVWLFGQEYEVVADVRSIRSMSAHGDYEDLLQFLSGQDPNQIKRIFLVHGEYKVQQIFAGHLNDKGFHNVAIPEYHQEFEL</sequence>
<dbReference type="InterPro" id="IPR022712">
    <property type="entry name" value="Beta_Casp"/>
</dbReference>
<name>A0A1H0EJP2_9SPHI</name>
<evidence type="ECO:0000259" key="2">
    <source>
        <dbReference type="SMART" id="SM00849"/>
    </source>
</evidence>
<dbReference type="Pfam" id="PF07521">
    <property type="entry name" value="RMMBL"/>
    <property type="match status" value="1"/>
</dbReference>
<evidence type="ECO:0000313" key="5">
    <source>
        <dbReference type="Proteomes" id="UP000183200"/>
    </source>
</evidence>
<dbReference type="Pfam" id="PF10996">
    <property type="entry name" value="Beta-Casp"/>
    <property type="match status" value="1"/>
</dbReference>
<dbReference type="InterPro" id="IPR036866">
    <property type="entry name" value="RibonucZ/Hydroxyglut_hydro"/>
</dbReference>
<dbReference type="AlphaFoldDB" id="A0A1H0EJP2"/>
<evidence type="ECO:0000259" key="3">
    <source>
        <dbReference type="SMART" id="SM01027"/>
    </source>
</evidence>
<dbReference type="CDD" id="cd16295">
    <property type="entry name" value="TTHA0252-CPSF-like_MBL-fold"/>
    <property type="match status" value="1"/>
</dbReference>
<dbReference type="InterPro" id="IPR050698">
    <property type="entry name" value="MBL"/>
</dbReference>